<feature type="transmembrane region" description="Helical" evidence="9">
    <location>
        <begin position="530"/>
        <end position="552"/>
    </location>
</feature>
<evidence type="ECO:0000256" key="4">
    <source>
        <dbReference type="ARBA" id="ARBA00022519"/>
    </source>
</evidence>
<feature type="transmembrane region" description="Helical" evidence="9">
    <location>
        <begin position="467"/>
        <end position="483"/>
    </location>
</feature>
<feature type="transmembrane region" description="Helical" evidence="9">
    <location>
        <begin position="627"/>
        <end position="647"/>
    </location>
</feature>
<feature type="transmembrane region" description="Helical" evidence="9">
    <location>
        <begin position="115"/>
        <end position="137"/>
    </location>
</feature>
<protein>
    <submittedName>
        <fullName evidence="12">TRAP transporter large permease subunit</fullName>
    </submittedName>
</protein>
<evidence type="ECO:0000313" key="12">
    <source>
        <dbReference type="EMBL" id="MWB78360.1"/>
    </source>
</evidence>
<accession>A0A844WEH4</accession>
<evidence type="ECO:0000256" key="1">
    <source>
        <dbReference type="ARBA" id="ARBA00004429"/>
    </source>
</evidence>
<dbReference type="GO" id="GO:0022857">
    <property type="term" value="F:transmembrane transporter activity"/>
    <property type="evidence" value="ECO:0007669"/>
    <property type="project" value="UniProtKB-UniRule"/>
</dbReference>
<feature type="transmembrane region" description="Helical" evidence="9">
    <location>
        <begin position="218"/>
        <end position="240"/>
    </location>
</feature>
<dbReference type="PANTHER" id="PTHR33362:SF5">
    <property type="entry name" value="C4-DICARBOXYLATE TRAP TRANSPORTER LARGE PERMEASE PROTEIN DCTM"/>
    <property type="match status" value="1"/>
</dbReference>
<feature type="transmembrane region" description="Helical" evidence="9">
    <location>
        <begin position="281"/>
        <end position="299"/>
    </location>
</feature>
<feature type="domain" description="TRAP C4-dicarboxylate transport system permease DctM subunit" evidence="11">
    <location>
        <begin position="230"/>
        <end position="642"/>
    </location>
</feature>
<proteinExistence type="predicted"/>
<comment type="caution">
    <text evidence="12">The sequence shown here is derived from an EMBL/GenBank/DDBJ whole genome shotgun (WGS) entry which is preliminary data.</text>
</comment>
<feature type="transmembrane region" description="Helical" evidence="9">
    <location>
        <begin position="436"/>
        <end position="461"/>
    </location>
</feature>
<feature type="transmembrane region" description="Helical" evidence="9">
    <location>
        <begin position="77"/>
        <end position="95"/>
    </location>
</feature>
<dbReference type="PANTHER" id="PTHR33362">
    <property type="entry name" value="SIALIC ACID TRAP TRANSPORTER PERMEASE PROTEIN SIAT-RELATED"/>
    <property type="match status" value="1"/>
</dbReference>
<feature type="transmembrane region" description="Helical" evidence="9">
    <location>
        <begin position="190"/>
        <end position="211"/>
    </location>
</feature>
<feature type="domain" description="Tripartite ATP-independent periplasmic transporters DctQ component" evidence="10">
    <location>
        <begin position="55"/>
        <end position="179"/>
    </location>
</feature>
<evidence type="ECO:0000259" key="11">
    <source>
        <dbReference type="Pfam" id="PF06808"/>
    </source>
</evidence>
<evidence type="ECO:0000256" key="5">
    <source>
        <dbReference type="ARBA" id="ARBA00022692"/>
    </source>
</evidence>
<dbReference type="InterPro" id="IPR010656">
    <property type="entry name" value="DctM"/>
</dbReference>
<dbReference type="EMBL" id="WNXQ01000004">
    <property type="protein sequence ID" value="MWB78360.1"/>
    <property type="molecule type" value="Genomic_DNA"/>
</dbReference>
<evidence type="ECO:0000256" key="7">
    <source>
        <dbReference type="ARBA" id="ARBA00023136"/>
    </source>
</evidence>
<keyword evidence="2 8" id="KW-0813">Transport</keyword>
<keyword evidence="4 8" id="KW-0997">Cell inner membrane</keyword>
<comment type="function">
    <text evidence="8">Part of the tripartite ATP-independent periplasmic (TRAP) transport system.</text>
</comment>
<evidence type="ECO:0000256" key="2">
    <source>
        <dbReference type="ARBA" id="ARBA00022448"/>
    </source>
</evidence>
<dbReference type="NCBIfam" id="TIGR00786">
    <property type="entry name" value="dctM"/>
    <property type="match status" value="1"/>
</dbReference>
<evidence type="ECO:0000256" key="3">
    <source>
        <dbReference type="ARBA" id="ARBA00022475"/>
    </source>
</evidence>
<dbReference type="AlphaFoldDB" id="A0A844WEH4"/>
<feature type="transmembrane region" description="Helical" evidence="9">
    <location>
        <begin position="246"/>
        <end position="269"/>
    </location>
</feature>
<evidence type="ECO:0000313" key="13">
    <source>
        <dbReference type="Proteomes" id="UP000443843"/>
    </source>
</evidence>
<keyword evidence="3" id="KW-1003">Cell membrane</keyword>
<dbReference type="InterPro" id="IPR055348">
    <property type="entry name" value="DctQ"/>
</dbReference>
<comment type="subcellular location">
    <subcellularLocation>
        <location evidence="1 8">Cell inner membrane</location>
        <topology evidence="1 8">Multi-pass membrane protein</topology>
    </subcellularLocation>
</comment>
<feature type="transmembrane region" description="Helical" evidence="9">
    <location>
        <begin position="319"/>
        <end position="348"/>
    </location>
</feature>
<keyword evidence="5 9" id="KW-0812">Transmembrane</keyword>
<dbReference type="Proteomes" id="UP000443843">
    <property type="component" value="Unassembled WGS sequence"/>
</dbReference>
<evidence type="ECO:0000256" key="8">
    <source>
        <dbReference type="RuleBase" id="RU369079"/>
    </source>
</evidence>
<evidence type="ECO:0000256" key="9">
    <source>
        <dbReference type="SAM" id="Phobius"/>
    </source>
</evidence>
<keyword evidence="13" id="KW-1185">Reference proteome</keyword>
<dbReference type="InterPro" id="IPR004681">
    <property type="entry name" value="TRAP_DctM"/>
</dbReference>
<sequence length="652" mass="68282">MMSSDTERQDAGTASMPRPAMQAHPYVAGADAALAALNRTIASAGVVLMLAVALFTVADVIILRAIFNAPFAGSNEVFTMLFSVAIAAVLASGISDRATLQIDILDTVLPERVVNWLRAIGSAIYLVMLVLLFIGMIEHTMTMRERGIITTILQMPTWPFMAAVTALLVLTIPAQLLVFLDEATRLPGRFGAVVIAALIGAAVCLGAYFGVLSLQSYLLGSMLTAALGVFVLLWIMILFFVPLSAAMLFCAGLGITGTFGFDTAVNIAASETSELLTSADLAIIPLFLMMGGFAVASGMSGDIYRFAHALFAPFRGGLAMATVGGCAGFGALTGSSVATVASIGGAAYPEMQARGYARTLATGSIAAGGTLGQLIPPSTAIVVYALLVEESIGTMYIAVLVPALLTILFYMSAIALQVYFNPAAAPSRSAWDRAELWGSLLACGPAILLFALVIGGIFFGIFTATEAAAVGAILAFLVALWRGKLSGGSFWRVASETTRSTSMIYFVIIGALVITFFMASTGVAPVVTGYLLNTGLPPLVILFLIAILFVLLGSVMDSMTIMMITASTMAGVITGLGYDQVWWGIVMVMLVELGVVTPPFGLNLFVMKSVAPDAKLSEVYRGVMPFVLADVIKIALLILIPGLTLWLPSLGQ</sequence>
<evidence type="ECO:0000259" key="10">
    <source>
        <dbReference type="Pfam" id="PF04290"/>
    </source>
</evidence>
<feature type="transmembrane region" description="Helical" evidence="9">
    <location>
        <begin position="158"/>
        <end position="178"/>
    </location>
</feature>
<dbReference type="Pfam" id="PF04290">
    <property type="entry name" value="DctQ"/>
    <property type="match status" value="1"/>
</dbReference>
<dbReference type="GO" id="GO:0005886">
    <property type="term" value="C:plasma membrane"/>
    <property type="evidence" value="ECO:0007669"/>
    <property type="project" value="UniProtKB-SubCell"/>
</dbReference>
<organism evidence="12 13">
    <name type="scientific">Pseudooceanicola pacificus</name>
    <dbReference type="NCBI Taxonomy" id="2676438"/>
    <lineage>
        <taxon>Bacteria</taxon>
        <taxon>Pseudomonadati</taxon>
        <taxon>Pseudomonadota</taxon>
        <taxon>Alphaproteobacteria</taxon>
        <taxon>Rhodobacterales</taxon>
        <taxon>Paracoccaceae</taxon>
        <taxon>Pseudooceanicola</taxon>
    </lineage>
</organism>
<feature type="transmembrane region" description="Helical" evidence="9">
    <location>
        <begin position="559"/>
        <end position="576"/>
    </location>
</feature>
<feature type="transmembrane region" description="Helical" evidence="9">
    <location>
        <begin position="360"/>
        <end position="387"/>
    </location>
</feature>
<keyword evidence="6 9" id="KW-1133">Transmembrane helix</keyword>
<feature type="transmembrane region" description="Helical" evidence="9">
    <location>
        <begin position="504"/>
        <end position="524"/>
    </location>
</feature>
<gene>
    <name evidence="12" type="ORF">GLS40_10010</name>
</gene>
<evidence type="ECO:0000256" key="6">
    <source>
        <dbReference type="ARBA" id="ARBA00022989"/>
    </source>
</evidence>
<dbReference type="Pfam" id="PF06808">
    <property type="entry name" value="DctM"/>
    <property type="match status" value="1"/>
</dbReference>
<feature type="transmembrane region" description="Helical" evidence="9">
    <location>
        <begin position="582"/>
        <end position="606"/>
    </location>
</feature>
<feature type="transmembrane region" description="Helical" evidence="9">
    <location>
        <begin position="393"/>
        <end position="416"/>
    </location>
</feature>
<feature type="transmembrane region" description="Helical" evidence="9">
    <location>
        <begin position="41"/>
        <end position="65"/>
    </location>
</feature>
<keyword evidence="7 9" id="KW-0472">Membrane</keyword>
<reference evidence="12 13" key="1">
    <citation type="submission" date="2019-11" db="EMBL/GenBank/DDBJ databases">
        <title>Pseudooceanicola pacifica sp. nov., isolated from deep-sea sediment of the Pacific Ocean.</title>
        <authorList>
            <person name="Lyu L."/>
        </authorList>
    </citation>
    <scope>NUCLEOTIDE SEQUENCE [LARGE SCALE GENOMIC DNA]</scope>
    <source>
        <strain evidence="12 13">216_PA32_1</strain>
    </source>
</reference>
<name>A0A844WEH4_9RHOB</name>